<accession>A0A2H3BAT6</accession>
<evidence type="ECO:0000313" key="1">
    <source>
        <dbReference type="EMBL" id="PBK67965.1"/>
    </source>
</evidence>
<proteinExistence type="predicted"/>
<gene>
    <name evidence="1" type="ORF">ARMSODRAFT_976253</name>
</gene>
<sequence>MSVAKLRLLFSRHVYAALVDKARDLRCMNDQIFNSIGLDHMKTMIYCVRFSQGPSMSQIDEDGICRLLPNSVKYRATDLIILVLTSNPLDAISGYLRLEKFVYYVDTSQSVGSRWITIQNFKLSPAEENWRKAPAEIFLREPILQHAIPRNLRTYPSSRILPQVKNSQRLTMYSKFTRNRARYWERNTQWYATVTLSAIFAVAYSCNSVVVVASSGPVYRHRKLAVQYDFQSRDERRPPSLLHELVIKARNKSQDVGKCEAVKSRVYILTTTAKTHCHQENKKPVAGMHAGFSQRHFQPTVFGRAPSPETGHRHGWNQEVLATRYDLIESVSLPGIGNLAHRVAKSSIAFFGPALLSLIPPAPSRNDHLSNDASNPPAIPKMKLPDRLPSCPRFQLLCILPVNASQHVCGVGYVDCSPANVVHEPRLAMIPTLELHYTFHRAFINLYHEQKFGATRPKETTMARFFKRVGEDVRLKGKMETVISFFHEPFDLNVFESVCFVVVSLMPPFPYRVRIYYLDACNFDTEVQVRSMTAEQLSKYP</sequence>
<keyword evidence="2" id="KW-1185">Reference proteome</keyword>
<name>A0A2H3BAT6_9AGAR</name>
<dbReference type="EMBL" id="KZ293434">
    <property type="protein sequence ID" value="PBK67965.1"/>
    <property type="molecule type" value="Genomic_DNA"/>
</dbReference>
<evidence type="ECO:0000313" key="2">
    <source>
        <dbReference type="Proteomes" id="UP000218334"/>
    </source>
</evidence>
<dbReference type="Proteomes" id="UP000218334">
    <property type="component" value="Unassembled WGS sequence"/>
</dbReference>
<organism evidence="1 2">
    <name type="scientific">Armillaria solidipes</name>
    <dbReference type="NCBI Taxonomy" id="1076256"/>
    <lineage>
        <taxon>Eukaryota</taxon>
        <taxon>Fungi</taxon>
        <taxon>Dikarya</taxon>
        <taxon>Basidiomycota</taxon>
        <taxon>Agaricomycotina</taxon>
        <taxon>Agaricomycetes</taxon>
        <taxon>Agaricomycetidae</taxon>
        <taxon>Agaricales</taxon>
        <taxon>Marasmiineae</taxon>
        <taxon>Physalacriaceae</taxon>
        <taxon>Armillaria</taxon>
    </lineage>
</organism>
<reference evidence="2" key="1">
    <citation type="journal article" date="2017" name="Nat. Ecol. Evol.">
        <title>Genome expansion and lineage-specific genetic innovations in the forest pathogenic fungi Armillaria.</title>
        <authorList>
            <person name="Sipos G."/>
            <person name="Prasanna A.N."/>
            <person name="Walter M.C."/>
            <person name="O'Connor E."/>
            <person name="Balint B."/>
            <person name="Krizsan K."/>
            <person name="Kiss B."/>
            <person name="Hess J."/>
            <person name="Varga T."/>
            <person name="Slot J."/>
            <person name="Riley R."/>
            <person name="Boka B."/>
            <person name="Rigling D."/>
            <person name="Barry K."/>
            <person name="Lee J."/>
            <person name="Mihaltcheva S."/>
            <person name="LaButti K."/>
            <person name="Lipzen A."/>
            <person name="Waldron R."/>
            <person name="Moloney N.M."/>
            <person name="Sperisen C."/>
            <person name="Kredics L."/>
            <person name="Vagvoelgyi C."/>
            <person name="Patrignani A."/>
            <person name="Fitzpatrick D."/>
            <person name="Nagy I."/>
            <person name="Doyle S."/>
            <person name="Anderson J.B."/>
            <person name="Grigoriev I.V."/>
            <person name="Gueldener U."/>
            <person name="Muensterkoetter M."/>
            <person name="Nagy L.G."/>
        </authorList>
    </citation>
    <scope>NUCLEOTIDE SEQUENCE [LARGE SCALE GENOMIC DNA]</scope>
    <source>
        <strain evidence="2">28-4</strain>
    </source>
</reference>
<dbReference type="AlphaFoldDB" id="A0A2H3BAT6"/>
<protein>
    <submittedName>
        <fullName evidence="1">Uncharacterized protein</fullName>
    </submittedName>
</protein>